<protein>
    <submittedName>
        <fullName evidence="2">Uncharacterized protein</fullName>
    </submittedName>
</protein>
<feature type="compositionally biased region" description="Basic and acidic residues" evidence="1">
    <location>
        <begin position="23"/>
        <end position="34"/>
    </location>
</feature>
<dbReference type="Proteomes" id="UP000060787">
    <property type="component" value="Chromosome"/>
</dbReference>
<name>A0A0S2FAW5_LYSAN</name>
<evidence type="ECO:0000313" key="3">
    <source>
        <dbReference type="Proteomes" id="UP000060787"/>
    </source>
</evidence>
<dbReference type="PATRIC" id="fig|84531.8.peg.2603"/>
<keyword evidence="3" id="KW-1185">Reference proteome</keyword>
<organism evidence="2 3">
    <name type="scientific">Lysobacter antibioticus</name>
    <dbReference type="NCBI Taxonomy" id="84531"/>
    <lineage>
        <taxon>Bacteria</taxon>
        <taxon>Pseudomonadati</taxon>
        <taxon>Pseudomonadota</taxon>
        <taxon>Gammaproteobacteria</taxon>
        <taxon>Lysobacterales</taxon>
        <taxon>Lysobacteraceae</taxon>
        <taxon>Lysobacter</taxon>
    </lineage>
</organism>
<evidence type="ECO:0000256" key="1">
    <source>
        <dbReference type="SAM" id="MobiDB-lite"/>
    </source>
</evidence>
<dbReference type="STRING" id="84531.LA76x_2592"/>
<feature type="region of interest" description="Disordered" evidence="1">
    <location>
        <begin position="1"/>
        <end position="37"/>
    </location>
</feature>
<reference evidence="2 3" key="1">
    <citation type="journal article" date="2015" name="BMC Genomics">
        <title>Comparative genomics and metabolic profiling of the genus Lysobacter.</title>
        <authorList>
            <person name="de Bruijn I."/>
            <person name="Cheng X."/>
            <person name="de Jager V."/>
            <person name="Exposito R.G."/>
            <person name="Watrous J."/>
            <person name="Patel N."/>
            <person name="Postma J."/>
            <person name="Dorrestein P.C."/>
            <person name="Kobayashi D."/>
            <person name="Raaijmakers J.M."/>
        </authorList>
    </citation>
    <scope>NUCLEOTIDE SEQUENCE [LARGE SCALE GENOMIC DNA]</scope>
    <source>
        <strain evidence="2 3">76</strain>
    </source>
</reference>
<dbReference type="AlphaFoldDB" id="A0A0S2FAW5"/>
<dbReference type="KEGG" id="lab:LA76x_2592"/>
<accession>A0A0S2FAW5</accession>
<evidence type="ECO:0000313" key="2">
    <source>
        <dbReference type="EMBL" id="ALN80722.1"/>
    </source>
</evidence>
<sequence length="53" mass="6073">MRFADHRPPPARVETNWTRTKTGRSDAADDRTRGDAQAAPRNAFTVITCRLWM</sequence>
<proteinExistence type="predicted"/>
<dbReference type="EMBL" id="CP011129">
    <property type="protein sequence ID" value="ALN80722.1"/>
    <property type="molecule type" value="Genomic_DNA"/>
</dbReference>
<gene>
    <name evidence="2" type="ORF">LA76x_2592</name>
</gene>